<dbReference type="Gene3D" id="3.40.47.10">
    <property type="match status" value="1"/>
</dbReference>
<dbReference type="Proteomes" id="UP000235371">
    <property type="component" value="Unassembled WGS sequence"/>
</dbReference>
<dbReference type="InterPro" id="IPR042104">
    <property type="entry name" value="PKS_dehydratase_sf"/>
</dbReference>
<accession>A0A2J6TML7</accession>
<dbReference type="EMBL" id="KZ613769">
    <property type="protein sequence ID" value="PMD64222.1"/>
    <property type="molecule type" value="Genomic_DNA"/>
</dbReference>
<dbReference type="PROSITE" id="PS52019">
    <property type="entry name" value="PKS_MFAS_DH"/>
    <property type="match status" value="1"/>
</dbReference>
<evidence type="ECO:0000256" key="4">
    <source>
        <dbReference type="ARBA" id="ARBA00022679"/>
    </source>
</evidence>
<dbReference type="InterPro" id="IPR049551">
    <property type="entry name" value="PKS_DH_C"/>
</dbReference>
<dbReference type="Pfam" id="PF00109">
    <property type="entry name" value="ketoacyl-synt"/>
    <property type="match status" value="1"/>
</dbReference>
<proteinExistence type="predicted"/>
<evidence type="ECO:0000256" key="1">
    <source>
        <dbReference type="ARBA" id="ARBA00022450"/>
    </source>
</evidence>
<dbReference type="InterPro" id="IPR020807">
    <property type="entry name" value="PKS_DH"/>
</dbReference>
<dbReference type="Gene3D" id="3.10.129.110">
    <property type="entry name" value="Polyketide synthase dehydratase"/>
    <property type="match status" value="1"/>
</dbReference>
<dbReference type="FunFam" id="3.40.47.10:FF:000019">
    <property type="entry name" value="Polyketide synthase type I"/>
    <property type="match status" value="1"/>
</dbReference>
<name>A0A2J6TML7_9HELO</name>
<dbReference type="InterPro" id="IPR029063">
    <property type="entry name" value="SAM-dependent_MTases_sf"/>
</dbReference>
<dbReference type="SMART" id="SM00827">
    <property type="entry name" value="PKS_AT"/>
    <property type="match status" value="1"/>
</dbReference>
<dbReference type="SMART" id="SM00825">
    <property type="entry name" value="PKS_KS"/>
    <property type="match status" value="1"/>
</dbReference>
<dbReference type="InterPro" id="IPR016039">
    <property type="entry name" value="Thiolase-like"/>
</dbReference>
<dbReference type="InParanoid" id="A0A2J6TML7"/>
<dbReference type="STRING" id="1095630.A0A2J6TML7"/>
<dbReference type="GO" id="GO:0044550">
    <property type="term" value="P:secondary metabolite biosynthetic process"/>
    <property type="evidence" value="ECO:0007669"/>
    <property type="project" value="TreeGrafter"/>
</dbReference>
<dbReference type="PANTHER" id="PTHR43775">
    <property type="entry name" value="FATTY ACID SYNTHASE"/>
    <property type="match status" value="1"/>
</dbReference>
<evidence type="ECO:0000259" key="8">
    <source>
        <dbReference type="PROSITE" id="PS52019"/>
    </source>
</evidence>
<dbReference type="Pfam" id="PF16197">
    <property type="entry name" value="KAsynt_C_assoc"/>
    <property type="match status" value="1"/>
</dbReference>
<dbReference type="InterPro" id="IPR014031">
    <property type="entry name" value="Ketoacyl_synth_C"/>
</dbReference>
<dbReference type="Pfam" id="PF14765">
    <property type="entry name" value="PS-DH"/>
    <property type="match status" value="1"/>
</dbReference>
<evidence type="ECO:0000313" key="9">
    <source>
        <dbReference type="EMBL" id="PMD64222.1"/>
    </source>
</evidence>
<dbReference type="PROSITE" id="PS00606">
    <property type="entry name" value="KS3_1"/>
    <property type="match status" value="1"/>
</dbReference>
<dbReference type="OrthoDB" id="329835at2759"/>
<organism evidence="9 10">
    <name type="scientific">Hyaloscypha bicolor E</name>
    <dbReference type="NCBI Taxonomy" id="1095630"/>
    <lineage>
        <taxon>Eukaryota</taxon>
        <taxon>Fungi</taxon>
        <taxon>Dikarya</taxon>
        <taxon>Ascomycota</taxon>
        <taxon>Pezizomycotina</taxon>
        <taxon>Leotiomycetes</taxon>
        <taxon>Helotiales</taxon>
        <taxon>Hyaloscyphaceae</taxon>
        <taxon>Hyaloscypha</taxon>
        <taxon>Hyaloscypha bicolor</taxon>
    </lineage>
</organism>
<dbReference type="InterPro" id="IPR032821">
    <property type="entry name" value="PKS_assoc"/>
</dbReference>
<dbReference type="GO" id="GO:0008168">
    <property type="term" value="F:methyltransferase activity"/>
    <property type="evidence" value="ECO:0007669"/>
    <property type="project" value="UniProtKB-KW"/>
</dbReference>
<dbReference type="Pfam" id="PF21089">
    <property type="entry name" value="PKS_DH_N"/>
    <property type="match status" value="1"/>
</dbReference>
<dbReference type="Pfam" id="PF00698">
    <property type="entry name" value="Acyl_transf_1"/>
    <property type="match status" value="1"/>
</dbReference>
<dbReference type="SUPFAM" id="SSF52151">
    <property type="entry name" value="FabD/lysophospholipase-like"/>
    <property type="match status" value="1"/>
</dbReference>
<dbReference type="InterPro" id="IPR014043">
    <property type="entry name" value="Acyl_transferase_dom"/>
</dbReference>
<evidence type="ECO:0000256" key="6">
    <source>
        <dbReference type="SAM" id="MobiDB-lite"/>
    </source>
</evidence>
<keyword evidence="3" id="KW-0489">Methyltransferase</keyword>
<dbReference type="GeneID" id="36596393"/>
<feature type="compositionally biased region" description="Polar residues" evidence="6">
    <location>
        <begin position="1463"/>
        <end position="1473"/>
    </location>
</feature>
<dbReference type="InterPro" id="IPR020841">
    <property type="entry name" value="PKS_Beta-ketoAc_synthase_dom"/>
</dbReference>
<evidence type="ECO:0000313" key="10">
    <source>
        <dbReference type="Proteomes" id="UP000235371"/>
    </source>
</evidence>
<dbReference type="Gene3D" id="3.40.50.150">
    <property type="entry name" value="Vaccinia Virus protein VP39"/>
    <property type="match status" value="1"/>
</dbReference>
<reference evidence="9 10" key="1">
    <citation type="submission" date="2016-04" db="EMBL/GenBank/DDBJ databases">
        <title>A degradative enzymes factory behind the ericoid mycorrhizal symbiosis.</title>
        <authorList>
            <consortium name="DOE Joint Genome Institute"/>
            <person name="Martino E."/>
            <person name="Morin E."/>
            <person name="Grelet G."/>
            <person name="Kuo A."/>
            <person name="Kohler A."/>
            <person name="Daghino S."/>
            <person name="Barry K."/>
            <person name="Choi C."/>
            <person name="Cichocki N."/>
            <person name="Clum A."/>
            <person name="Copeland A."/>
            <person name="Hainaut M."/>
            <person name="Haridas S."/>
            <person name="Labutti K."/>
            <person name="Lindquist E."/>
            <person name="Lipzen A."/>
            <person name="Khouja H.-R."/>
            <person name="Murat C."/>
            <person name="Ohm R."/>
            <person name="Olson A."/>
            <person name="Spatafora J."/>
            <person name="Veneault-Fourrey C."/>
            <person name="Henrissat B."/>
            <person name="Grigoriev I."/>
            <person name="Martin F."/>
            <person name="Perotto S."/>
        </authorList>
    </citation>
    <scope>NUCLEOTIDE SEQUENCE [LARGE SCALE GENOMIC DNA]</scope>
    <source>
        <strain evidence="9 10">E</strain>
    </source>
</reference>
<dbReference type="PROSITE" id="PS52004">
    <property type="entry name" value="KS3_2"/>
    <property type="match status" value="1"/>
</dbReference>
<dbReference type="SUPFAM" id="SSF53335">
    <property type="entry name" value="S-adenosyl-L-methionine-dependent methyltransferases"/>
    <property type="match status" value="1"/>
</dbReference>
<keyword evidence="10" id="KW-1185">Reference proteome</keyword>
<feature type="active site" description="Proton donor; for dehydratase activity" evidence="5">
    <location>
        <position position="1044"/>
    </location>
</feature>
<dbReference type="GO" id="GO:0004315">
    <property type="term" value="F:3-oxoacyl-[acyl-carrier-protein] synthase activity"/>
    <property type="evidence" value="ECO:0007669"/>
    <property type="project" value="InterPro"/>
</dbReference>
<dbReference type="InterPro" id="IPR014030">
    <property type="entry name" value="Ketoacyl_synth_N"/>
</dbReference>
<evidence type="ECO:0000256" key="3">
    <source>
        <dbReference type="ARBA" id="ARBA00022603"/>
    </source>
</evidence>
<dbReference type="Pfam" id="PF08242">
    <property type="entry name" value="Methyltransf_12"/>
    <property type="match status" value="1"/>
</dbReference>
<dbReference type="Pfam" id="PF02801">
    <property type="entry name" value="Ketoacyl-synt_C"/>
    <property type="match status" value="1"/>
</dbReference>
<dbReference type="GO" id="GO:0032259">
    <property type="term" value="P:methylation"/>
    <property type="evidence" value="ECO:0007669"/>
    <property type="project" value="UniProtKB-KW"/>
</dbReference>
<dbReference type="Gene3D" id="3.40.366.10">
    <property type="entry name" value="Malonyl-Coenzyme A Acyl Carrier Protein, domain 2"/>
    <property type="match status" value="1"/>
</dbReference>
<evidence type="ECO:0000256" key="2">
    <source>
        <dbReference type="ARBA" id="ARBA00022553"/>
    </source>
</evidence>
<dbReference type="RefSeq" id="XP_024741126.1">
    <property type="nucleotide sequence ID" value="XM_024888317.1"/>
</dbReference>
<dbReference type="InterPro" id="IPR001227">
    <property type="entry name" value="Ac_transferase_dom_sf"/>
</dbReference>
<dbReference type="CDD" id="cd02440">
    <property type="entry name" value="AdoMet_MTases"/>
    <property type="match status" value="1"/>
</dbReference>
<keyword evidence="1" id="KW-0596">Phosphopantetheine</keyword>
<dbReference type="InterPro" id="IPR018201">
    <property type="entry name" value="Ketoacyl_synth_AS"/>
</dbReference>
<dbReference type="CDD" id="cd00833">
    <property type="entry name" value="PKS"/>
    <property type="match status" value="1"/>
</dbReference>
<evidence type="ECO:0000259" key="7">
    <source>
        <dbReference type="PROSITE" id="PS52004"/>
    </source>
</evidence>
<evidence type="ECO:0000256" key="5">
    <source>
        <dbReference type="PROSITE-ProRule" id="PRU01363"/>
    </source>
</evidence>
<keyword evidence="4" id="KW-0808">Transferase</keyword>
<dbReference type="SUPFAM" id="SSF53901">
    <property type="entry name" value="Thiolase-like"/>
    <property type="match status" value="1"/>
</dbReference>
<keyword evidence="2" id="KW-0597">Phosphoprotein</keyword>
<dbReference type="GO" id="GO:0006633">
    <property type="term" value="P:fatty acid biosynthetic process"/>
    <property type="evidence" value="ECO:0007669"/>
    <property type="project" value="InterPro"/>
</dbReference>
<dbReference type="InterPro" id="IPR049900">
    <property type="entry name" value="PKS_mFAS_DH"/>
</dbReference>
<feature type="domain" description="PKS/mFAS DH" evidence="8">
    <location>
        <begin position="833"/>
        <end position="1133"/>
    </location>
</feature>
<dbReference type="SMART" id="SM00826">
    <property type="entry name" value="PKS_DH"/>
    <property type="match status" value="1"/>
</dbReference>
<feature type="domain" description="Ketosynthase family 3 (KS3)" evidence="7">
    <location>
        <begin position="6"/>
        <end position="442"/>
    </location>
</feature>
<feature type="active site" description="Proton acceptor; for dehydratase activity" evidence="5">
    <location>
        <position position="865"/>
    </location>
</feature>
<dbReference type="InterPro" id="IPR016035">
    <property type="entry name" value="Acyl_Trfase/lysoPLipase"/>
</dbReference>
<sequence length="1473" mass="160469">MSPTRNEPIAIVGSGCRFPGGSTSTSKLWDLLHNPRDVSQEIGTGGFNLDRFYHKDGNHHGTTNTRRGYLLSDDIHNFDAKFFGISPGEAEAIDPQQRLLLEVVYEAVESAGITIQNLSGSDTAVYVGLMCQDFFTIQAQDNNYTPTYGATGSAPSNASSRISYFFDWHGPSMTIDTACSSSMVAVHEAIQSLRNGSSRVAVACGTNLMLSPFMYVALSKLNMLSPTGRCQMWDANADGYASGEGVASVVLKTLSAAIEDGDNIACIIREIGLNHDGRTKGITMPSASAQAALIRSTYARAGLDPTTKSGRCQFFEAHGTGTPAGDPQEAEGINRAFFPESDATDAIDNELLVGSIKTIVGHTEGCAGLAGILKACLSIQHSTNLPNLLFNRLNPKLEPFTSHLRIPTVCEPWPELPEGAPRRASVNSFGFGGANAHCILESYTPTSSLAKPITNGFNQPDPLLNPFVFSAASLKSLIALLKSTSDFLDNNAGVDMSSLAYTLSTKRSALSRRIAMYAASVEQLRDEIKDRLDTTAAEVTSTHSVVALSAAPSILGIFTGQGAQWPTMGAKLVASSSMARAIMRSLDQSLASLPACHRPSWTLMDELSADKRRRHVSARRHYHNLCTAVQIILVDLLRAAGVKFRAVVGHSSGDIAAAYAAGFLGASDAIRIAYYRGYFAKLAAGPTSEKGDAPQWFSSVYNAKIEPETESLGGQYWVDNMVQPVLLYPAIKTCLTSVEETINCAVEVGPHPALQGPAKESIIEVVGRDIPYSGTLKRGDDDMKAFSEALGFVWTHFGSAGINLGAFQQKCQPHAEIRIIHDLPSYPWTYDINSWTESRTGDGLTESWRWRNVLNPNELKWLSGHTLQSQVVFPGTGYIGLAMEAAMQIAQGKPVQSIDIFDLEIRRAIAIHDTGGTELLVSFTKVSLLETASDKITADFTVFSTTGKSSSHLALNCCGNVCITLGNNWSSHFPARVPPVTNMTKVDVDQFYQVMRDEFGFGYEGPFRGLTNISRRFGHSVATVKCHPFEEGDTPLLFHPAMLDSALQGLQAAFSAPGDGRLWSIVAPTYFRRVTLIPGLCGENMTEEVAIDCTMNDPGTLGGDVDVYSANFEHKMIEMEGIILSPFAPATVDDDRHLFQESFLCLDKPDAVAVKVTQTAEEKQKSSDAERAAFYYLKILHLSVSPEEREKLPWYRQALIRSAERRYNQVKEGQHIFAPPSWINDTREEIYDMMDRYGNQDADFRMTKAVGENILKPDVLTGETNILEHMRKDIGLEQYYTEGSGFKSINAMVSGVVAQLCNKFPHMSFLEIWAGTGGATGAILEKIGHSFSSYTALPIASYKIEFKTLDITKDPASQDFSPNSYDIVIASNVLHATAPLKETLKHTRKLLKPGGFLVLVELIRNDSMRVGQIMGGLPGWWCGETDGRLWSPLLTLEGWNTLLRETGFGGIETNSPMPIPGGQRSNYCGESTE</sequence>
<feature type="region of interest" description="N-terminal hotdog fold" evidence="5">
    <location>
        <begin position="833"/>
        <end position="968"/>
    </location>
</feature>
<dbReference type="InterPro" id="IPR050091">
    <property type="entry name" value="PKS_NRPS_Biosynth_Enz"/>
</dbReference>
<dbReference type="GO" id="GO:0004312">
    <property type="term" value="F:fatty acid synthase activity"/>
    <property type="evidence" value="ECO:0007669"/>
    <property type="project" value="TreeGrafter"/>
</dbReference>
<dbReference type="InterPro" id="IPR049552">
    <property type="entry name" value="PKS_DH_N"/>
</dbReference>
<dbReference type="PANTHER" id="PTHR43775:SF20">
    <property type="entry name" value="HYBRID PKS-NRPS SYNTHETASE APDA"/>
    <property type="match status" value="1"/>
</dbReference>
<feature type="region of interest" description="Disordered" evidence="6">
    <location>
        <begin position="1452"/>
        <end position="1473"/>
    </location>
</feature>
<protein>
    <submittedName>
        <fullName evidence="9">Ketoacyl-synt-domain-containing protein</fullName>
    </submittedName>
</protein>
<gene>
    <name evidence="9" type="ORF">K444DRAFT_714069</name>
</gene>
<dbReference type="InterPro" id="IPR013217">
    <property type="entry name" value="Methyltransf_12"/>
</dbReference>
<feature type="region of interest" description="C-terminal hotdog fold" evidence="5">
    <location>
        <begin position="983"/>
        <end position="1133"/>
    </location>
</feature>